<evidence type="ECO:0000256" key="1">
    <source>
        <dbReference type="ARBA" id="ARBA00022490"/>
    </source>
</evidence>
<evidence type="ECO:0000313" key="5">
    <source>
        <dbReference type="Proteomes" id="UP000002217"/>
    </source>
</evidence>
<dbReference type="AlphaFoldDB" id="C8VZX0"/>
<dbReference type="KEGG" id="dae:Dtox_2284"/>
<reference evidence="4 5" key="1">
    <citation type="journal article" date="2009" name="Stand. Genomic Sci.">
        <title>Complete genome sequence of Desulfotomaculum acetoxidans type strain (5575).</title>
        <authorList>
            <person name="Spring S."/>
            <person name="Lapidus A."/>
            <person name="Schroder M."/>
            <person name="Gleim D."/>
            <person name="Sims D."/>
            <person name="Meincke L."/>
            <person name="Glavina Del Rio T."/>
            <person name="Tice H."/>
            <person name="Copeland A."/>
            <person name="Cheng J.F."/>
            <person name="Lucas S."/>
            <person name="Chen F."/>
            <person name="Nolan M."/>
            <person name="Bruce D."/>
            <person name="Goodwin L."/>
            <person name="Pitluck S."/>
            <person name="Ivanova N."/>
            <person name="Mavromatis K."/>
            <person name="Mikhailova N."/>
            <person name="Pati A."/>
            <person name="Chen A."/>
            <person name="Palaniappan K."/>
            <person name="Land M."/>
            <person name="Hauser L."/>
            <person name="Chang Y.J."/>
            <person name="Jeffries C.D."/>
            <person name="Chain P."/>
            <person name="Saunders E."/>
            <person name="Brettin T."/>
            <person name="Detter J.C."/>
            <person name="Goker M."/>
            <person name="Bristow J."/>
            <person name="Eisen J.A."/>
            <person name="Markowitz V."/>
            <person name="Hugenholtz P."/>
            <person name="Kyrpides N.C."/>
            <person name="Klenk H.P."/>
            <person name="Han C."/>
        </authorList>
    </citation>
    <scope>NUCLEOTIDE SEQUENCE [LARGE SCALE GENOMIC DNA]</scope>
    <source>
        <strain evidence="5">ATCC 49208 / DSM 771 / VKM B-1644</strain>
    </source>
</reference>
<protein>
    <recommendedName>
        <fullName evidence="2">UPF0291 protein Dtox_2284</fullName>
    </recommendedName>
</protein>
<dbReference type="Proteomes" id="UP000002217">
    <property type="component" value="Chromosome"/>
</dbReference>
<dbReference type="Pfam" id="PF05979">
    <property type="entry name" value="DUF896"/>
    <property type="match status" value="1"/>
</dbReference>
<dbReference type="Gene3D" id="1.10.287.540">
    <property type="entry name" value="Helix hairpin bin"/>
    <property type="match status" value="1"/>
</dbReference>
<dbReference type="InterPro" id="IPR009242">
    <property type="entry name" value="DUF896"/>
</dbReference>
<dbReference type="HOGENOM" id="CLU_173137_3_0_9"/>
<dbReference type="SUPFAM" id="SSF158221">
    <property type="entry name" value="YnzC-like"/>
    <property type="match status" value="1"/>
</dbReference>
<keyword evidence="1 2" id="KW-0963">Cytoplasm</keyword>
<comment type="subcellular location">
    <subcellularLocation>
        <location evidence="2">Cytoplasm</location>
    </subcellularLocation>
</comment>
<feature type="region of interest" description="Disordered" evidence="3">
    <location>
        <begin position="58"/>
        <end position="77"/>
    </location>
</feature>
<dbReference type="EMBL" id="CP001720">
    <property type="protein sequence ID" value="ACV63098.1"/>
    <property type="molecule type" value="Genomic_DNA"/>
</dbReference>
<evidence type="ECO:0000256" key="3">
    <source>
        <dbReference type="SAM" id="MobiDB-lite"/>
    </source>
</evidence>
<name>C8VZX0_DESAS</name>
<dbReference type="HAMAP" id="MF_01103">
    <property type="entry name" value="UPF0291"/>
    <property type="match status" value="1"/>
</dbReference>
<dbReference type="GO" id="GO:0005737">
    <property type="term" value="C:cytoplasm"/>
    <property type="evidence" value="ECO:0007669"/>
    <property type="project" value="UniProtKB-SubCell"/>
</dbReference>
<dbReference type="PANTHER" id="PTHR37300">
    <property type="entry name" value="UPF0291 PROTEIN CBO2609/CLC_2481"/>
    <property type="match status" value="1"/>
</dbReference>
<dbReference type="PANTHER" id="PTHR37300:SF1">
    <property type="entry name" value="UPF0291 PROTEIN YNZC"/>
    <property type="match status" value="1"/>
</dbReference>
<evidence type="ECO:0000256" key="2">
    <source>
        <dbReference type="HAMAP-Rule" id="MF_01103"/>
    </source>
</evidence>
<accession>C8VZX0</accession>
<proteinExistence type="inferred from homology"/>
<dbReference type="eggNOG" id="COG4224">
    <property type="taxonomic scope" value="Bacteria"/>
</dbReference>
<gene>
    <name evidence="4" type="ordered locus">Dtox_2284</name>
</gene>
<dbReference type="RefSeq" id="WP_015757799.1">
    <property type="nucleotide sequence ID" value="NC_013216.1"/>
</dbReference>
<evidence type="ECO:0000313" key="4">
    <source>
        <dbReference type="EMBL" id="ACV63098.1"/>
    </source>
</evidence>
<keyword evidence="5" id="KW-1185">Reference proteome</keyword>
<organism evidence="4 5">
    <name type="scientific">Desulfofarcimen acetoxidans (strain ATCC 49208 / DSM 771 / KCTC 5769 / VKM B-1644 / 5575)</name>
    <name type="common">Desulfotomaculum acetoxidans</name>
    <dbReference type="NCBI Taxonomy" id="485916"/>
    <lineage>
        <taxon>Bacteria</taxon>
        <taxon>Bacillati</taxon>
        <taxon>Bacillota</taxon>
        <taxon>Clostridia</taxon>
        <taxon>Eubacteriales</taxon>
        <taxon>Peptococcaceae</taxon>
        <taxon>Desulfofarcimen</taxon>
    </lineage>
</organism>
<comment type="similarity">
    <text evidence="2">Belongs to the UPF0291 family.</text>
</comment>
<sequence>MMTKELIERINELSRKQRSVGLDAVEKEEQAKLRGIYLQGIREQVIDGLETLKTGQEKHESGCSCGHCHAAQKKTPS</sequence>